<feature type="non-terminal residue" evidence="4">
    <location>
        <position position="1646"/>
    </location>
</feature>
<dbReference type="STRING" id="1754190.A0A1Y2D7L5"/>
<evidence type="ECO:0000259" key="3">
    <source>
        <dbReference type="Pfam" id="PF24798"/>
    </source>
</evidence>
<sequence>METTINNNNNNKRDEIEINKKNKNEIISVENNEEAIKEQSIINKNKLIDSEIYNLTNYSNFNLTNEDKSFDSREDIYYPLDDDHDDDSFPNSPWIFSSDEESKSNIFDQDQYEDERINIDDEQWTELYNNDEIFNFIYSDKNLFPGYFQKYLKNVKVESFEKSWKKILTKYMDFKNNYHINNSGKPFEKFNEDLLQKDFFIQKRDIDEKKDNLKEKENLFNEITNDINKIQKTGNALLTDYVNDTIKLCEYANQKFPETDISYFFNDFDYNIDNAYKLKVPMSNKLQKDVTYINMYIDHKDKYKMLLLSKKLMKILNEKRIEIAYQLGISTLEYENIQDIDILTKELEKERLKEMVIISKRLSKKEHYKCLGLIKNEKQKKRKELEKKYLRKIKTMKEEKKMNKKRREAYLRALKVKDENHIEYIKNENQKTKEINKKIDALKMLENEIYIKKQNFKKTKYPLQEISKYEFQLNNPIKYIKSRKFIIDNDIKKKKVHQNINNDEIIKKIIDEEQTEAKIKSTLKKSDIINNRKKSIYYSKLVETHKDDLIESTDELNYNNTIQLEKNINFNNNKNSNLINVDSNDSNISNSLKNVKEFYEREFPSIDEINKMSSKKRESPTNTRKKIRFHKDIDDKNNSNKNELNSIDNTEKVHIPLPRPKNNIKPSENAVQLDKNILPFSTKPINLTFSDFESGTVYVKSVLLTNTSGRVNTFKLLPLPIEIASYFDVQYKLQGMMSAGMTCKIEVIFNCPNGFNEDIVESSINFEAAYGGIFKIPINCFAKRCIPKIISINGKPLRKYLNSSQSFYTNSSKQKSSHLSNQQINENEIEIYFGKCISGGYVNKLIEIGNSGALDTNYIIRPISDEEMLENEDSKSNENEENDENNDLKKEDNTDSYRLSKSDINITNDYIIKEKSMINDYSSNIEYVNSSSSKSIKDDLYKKESLFSVTKNSEGSLVRTTNVFINIKYSPSYELKTHNESLNNNIQLKSKEHIKRFIIEFENENTKPIYIKCIGYALEVPIFIDYNVLDFKLCVSGCVYRNRVQILNESNIALKFTVALANEKFYKAHENLLNDIDINFFKNMGLNISKPSEFFINSLPPFIESFKFNPNLAFAQPNEPFSIWFKIKIQKKISLNQSLVDEFFEIPVIITYIYGNVKCPLPILLKGRITSVGIQVEPNGIIDFKNVSVFEKGYVPINITNNSLLPQKLLFQSKSPVLSVLNPKNETIITLKSREVIMVYLIFQPLEVVKYSGNNMKIIGYTDHGLKFEILCIGNGVQSALKLSNNYIKFSTTSIGRINTTNIEILHNKMNIWKGIKSSTHQNIYDYKFGMPVLFKAQKYDSEKKQVKDISIKDKNRIYDCLRVTPHKGTLRPEEYALLEVSFCPSENDYYIEGGKTEDELKKIGRKLFDENDDLGTSDNAEKKTNNSIKNNFSLLQETNSIQKATRNRKYNDTNKNQTSVSMINISDRSSIITNLDFIMPCIISQHKNFNIDLLKLKIPFGIKTDTIEKDYQQNDSFVIHLLLSTSIIKPDLVSENNKSSIYFGNILLNSESIYEIPLKNETDKPKKVNMTCLNPVGPFDLVCCLREIPPKSIFNAKILFRPTKPILYKETCEFYTETSSVKIELNGVGIEPKVLIEPKNIEFND</sequence>
<dbReference type="Proteomes" id="UP000193920">
    <property type="component" value="Unassembled WGS sequence"/>
</dbReference>
<dbReference type="PANTHER" id="PTHR22538">
    <property type="entry name" value="CILIA- AND FLAGELLA-ASSOCIATED PROTEIN 74"/>
    <property type="match status" value="1"/>
</dbReference>
<dbReference type="PANTHER" id="PTHR22538:SF0">
    <property type="entry name" value="CILIA- AND FLAGELLA-ASSOCIATED PROTEIN 74"/>
    <property type="match status" value="1"/>
</dbReference>
<dbReference type="OrthoDB" id="545169at2759"/>
<feature type="domain" description="CFAP74 fourth Ig-like" evidence="3">
    <location>
        <begin position="1182"/>
        <end position="1276"/>
    </location>
</feature>
<reference evidence="4 5" key="1">
    <citation type="submission" date="2016-08" db="EMBL/GenBank/DDBJ databases">
        <title>A Parts List for Fungal Cellulosomes Revealed by Comparative Genomics.</title>
        <authorList>
            <consortium name="DOE Joint Genome Institute"/>
            <person name="Haitjema C.H."/>
            <person name="Gilmore S.P."/>
            <person name="Henske J.K."/>
            <person name="Solomon K.V."/>
            <person name="De Groot R."/>
            <person name="Kuo A."/>
            <person name="Mondo S.J."/>
            <person name="Salamov A.A."/>
            <person name="Labutti K."/>
            <person name="Zhao Z."/>
            <person name="Chiniquy J."/>
            <person name="Barry K."/>
            <person name="Brewer H.M."/>
            <person name="Purvine S.O."/>
            <person name="Wright A.T."/>
            <person name="Boxma B."/>
            <person name="Van Alen T."/>
            <person name="Hackstein J.H."/>
            <person name="Baker S.E."/>
            <person name="Grigoriev I.V."/>
            <person name="O'Malley M.A."/>
        </authorList>
    </citation>
    <scope>NUCLEOTIDE SEQUENCE [LARGE SCALE GENOMIC DNA]</scope>
    <source>
        <strain evidence="4 5">G1</strain>
    </source>
</reference>
<name>A0A1Y2D7L5_9FUNG</name>
<keyword evidence="1" id="KW-0175">Coiled coil</keyword>
<dbReference type="Pfam" id="PF24798">
    <property type="entry name" value="Ig-CFAP74_4th"/>
    <property type="match status" value="1"/>
</dbReference>
<accession>A0A1Y2D7L5</accession>
<comment type="caution">
    <text evidence="4">The sequence shown here is derived from an EMBL/GenBank/DDBJ whole genome shotgun (WGS) entry which is preliminary data.</text>
</comment>
<protein>
    <recommendedName>
        <fullName evidence="3">CFAP74 fourth Ig-like domain-containing protein</fullName>
    </recommendedName>
</protein>
<feature type="region of interest" description="Disordered" evidence="2">
    <location>
        <begin position="869"/>
        <end position="894"/>
    </location>
</feature>
<evidence type="ECO:0000256" key="2">
    <source>
        <dbReference type="SAM" id="MobiDB-lite"/>
    </source>
</evidence>
<keyword evidence="5" id="KW-1185">Reference proteome</keyword>
<organism evidence="4 5">
    <name type="scientific">Neocallimastix californiae</name>
    <dbReference type="NCBI Taxonomy" id="1754190"/>
    <lineage>
        <taxon>Eukaryota</taxon>
        <taxon>Fungi</taxon>
        <taxon>Fungi incertae sedis</taxon>
        <taxon>Chytridiomycota</taxon>
        <taxon>Chytridiomycota incertae sedis</taxon>
        <taxon>Neocallimastigomycetes</taxon>
        <taxon>Neocallimastigales</taxon>
        <taxon>Neocallimastigaceae</taxon>
        <taxon>Neocallimastix</taxon>
    </lineage>
</organism>
<dbReference type="Pfam" id="PF24771">
    <property type="entry name" value="Ig_CFAP74_1st"/>
    <property type="match status" value="1"/>
</dbReference>
<proteinExistence type="predicted"/>
<gene>
    <name evidence="4" type="ORF">LY90DRAFT_669869</name>
</gene>
<feature type="coiled-coil region" evidence="1">
    <location>
        <begin position="206"/>
        <end position="233"/>
    </location>
</feature>
<dbReference type="EMBL" id="MCOG01000083">
    <property type="protein sequence ID" value="ORY54605.1"/>
    <property type="molecule type" value="Genomic_DNA"/>
</dbReference>
<evidence type="ECO:0000313" key="4">
    <source>
        <dbReference type="EMBL" id="ORY54605.1"/>
    </source>
</evidence>
<evidence type="ECO:0000313" key="5">
    <source>
        <dbReference type="Proteomes" id="UP000193920"/>
    </source>
</evidence>
<evidence type="ECO:0000256" key="1">
    <source>
        <dbReference type="SAM" id="Coils"/>
    </source>
</evidence>
<dbReference type="InterPro" id="IPR056310">
    <property type="entry name" value="Ig-CFAP74_4th"/>
</dbReference>
<dbReference type="InterPro" id="IPR013783">
    <property type="entry name" value="Ig-like_fold"/>
</dbReference>
<dbReference type="Gene3D" id="2.60.40.10">
    <property type="entry name" value="Immunoglobulins"/>
    <property type="match status" value="1"/>
</dbReference>